<dbReference type="SUPFAM" id="SSF54909">
    <property type="entry name" value="Dimeric alpha+beta barrel"/>
    <property type="match status" value="1"/>
</dbReference>
<dbReference type="Pfam" id="PF07876">
    <property type="entry name" value="Dabb"/>
    <property type="match status" value="1"/>
</dbReference>
<dbReference type="Gene3D" id="3.30.70.100">
    <property type="match status" value="1"/>
</dbReference>
<dbReference type="InterPro" id="IPR013097">
    <property type="entry name" value="Dabb"/>
</dbReference>
<dbReference type="PANTHER" id="PTHR33178:SF3">
    <property type="entry name" value="STRESS-RESPONSE A_B BARREL DOMAIN-CONTAINING PROTEIN UP3"/>
    <property type="match status" value="1"/>
</dbReference>
<evidence type="ECO:0000256" key="1">
    <source>
        <dbReference type="ARBA" id="ARBA00011738"/>
    </source>
</evidence>
<evidence type="ECO:0000313" key="4">
    <source>
        <dbReference type="Proteomes" id="UP000796880"/>
    </source>
</evidence>
<dbReference type="EMBL" id="VOIH02000008">
    <property type="protein sequence ID" value="KAF3439665.1"/>
    <property type="molecule type" value="Genomic_DNA"/>
</dbReference>
<dbReference type="InterPro" id="IPR011008">
    <property type="entry name" value="Dimeric_a/b-barrel"/>
</dbReference>
<evidence type="ECO:0000259" key="2">
    <source>
        <dbReference type="PROSITE" id="PS51502"/>
    </source>
</evidence>
<comment type="caution">
    <text evidence="3">The sequence shown here is derived from an EMBL/GenBank/DDBJ whole genome shotgun (WGS) entry which is preliminary data.</text>
</comment>
<protein>
    <recommendedName>
        <fullName evidence="2">Stress-response A/B barrel domain-containing protein</fullName>
    </recommendedName>
</protein>
<gene>
    <name evidence="3" type="ORF">FNV43_RR17943</name>
</gene>
<evidence type="ECO:0000313" key="3">
    <source>
        <dbReference type="EMBL" id="KAF3439665.1"/>
    </source>
</evidence>
<accession>A0A8K0E595</accession>
<keyword evidence="4" id="KW-1185">Reference proteome</keyword>
<organism evidence="3 4">
    <name type="scientific">Rhamnella rubrinervis</name>
    <dbReference type="NCBI Taxonomy" id="2594499"/>
    <lineage>
        <taxon>Eukaryota</taxon>
        <taxon>Viridiplantae</taxon>
        <taxon>Streptophyta</taxon>
        <taxon>Embryophyta</taxon>
        <taxon>Tracheophyta</taxon>
        <taxon>Spermatophyta</taxon>
        <taxon>Magnoliopsida</taxon>
        <taxon>eudicotyledons</taxon>
        <taxon>Gunneridae</taxon>
        <taxon>Pentapetalae</taxon>
        <taxon>rosids</taxon>
        <taxon>fabids</taxon>
        <taxon>Rosales</taxon>
        <taxon>Rhamnaceae</taxon>
        <taxon>rhamnoid group</taxon>
        <taxon>Rhamneae</taxon>
        <taxon>Rhamnella</taxon>
    </lineage>
</organism>
<dbReference type="AlphaFoldDB" id="A0A8K0E595"/>
<feature type="domain" description="Stress-response A/B barrel" evidence="2">
    <location>
        <begin position="21"/>
        <end position="115"/>
    </location>
</feature>
<dbReference type="Proteomes" id="UP000796880">
    <property type="component" value="Unassembled WGS sequence"/>
</dbReference>
<name>A0A8K0E595_9ROSA</name>
<dbReference type="PANTHER" id="PTHR33178">
    <property type="match status" value="1"/>
</dbReference>
<comment type="subunit">
    <text evidence="1">Homodimer.</text>
</comment>
<proteinExistence type="predicted"/>
<dbReference type="OrthoDB" id="42919at2759"/>
<sequence>MAVDWVGQDFHGPVKPPPGSALRVTFLKLTENLDDGVKSEILGVIKGIKDSFGQINQISCGENFSPAGAKGYSIASLAVFPGVGEIDAVDSNQELLDLQKEKVRDYWQSVVVVDYVVPLSQSASLFIELIKYEFENVELKHYLAAFLNQSCDVQSTCADLESLDELRFALLFQIVYYSH</sequence>
<reference evidence="3" key="1">
    <citation type="submission" date="2020-03" db="EMBL/GenBank/DDBJ databases">
        <title>A high-quality chromosome-level genome assembly of a woody plant with both climbing and erect habits, Rhamnella rubrinervis.</title>
        <authorList>
            <person name="Lu Z."/>
            <person name="Yang Y."/>
            <person name="Zhu X."/>
            <person name="Sun Y."/>
        </authorList>
    </citation>
    <scope>NUCLEOTIDE SEQUENCE</scope>
    <source>
        <strain evidence="3">BYM</strain>
        <tissue evidence="3">Leaf</tissue>
    </source>
</reference>
<dbReference type="InterPro" id="IPR044662">
    <property type="entry name" value="HS1/DABB1-like"/>
</dbReference>
<dbReference type="PROSITE" id="PS51502">
    <property type="entry name" value="S_R_A_B_BARREL"/>
    <property type="match status" value="1"/>
</dbReference>